<dbReference type="PANTHER" id="PTHR45947">
    <property type="entry name" value="SULFOQUINOVOSYL TRANSFERASE SQD2"/>
    <property type="match status" value="1"/>
</dbReference>
<dbReference type="SUPFAM" id="SSF53756">
    <property type="entry name" value="UDP-Glycosyltransferase/glycogen phosphorylase"/>
    <property type="match status" value="1"/>
</dbReference>
<feature type="domain" description="Glycosyl transferase family 1" evidence="1">
    <location>
        <begin position="175"/>
        <end position="334"/>
    </location>
</feature>
<gene>
    <name evidence="2" type="ORF">NDI37_07295</name>
</gene>
<accession>A0ABV0JLF4</accession>
<evidence type="ECO:0000313" key="2">
    <source>
        <dbReference type="EMBL" id="MEP0864271.1"/>
    </source>
</evidence>
<keyword evidence="3" id="KW-1185">Reference proteome</keyword>
<dbReference type="Proteomes" id="UP001442494">
    <property type="component" value="Unassembled WGS sequence"/>
</dbReference>
<dbReference type="Pfam" id="PF00534">
    <property type="entry name" value="Glycos_transf_1"/>
    <property type="match status" value="1"/>
</dbReference>
<dbReference type="RefSeq" id="WP_190427457.1">
    <property type="nucleotide sequence ID" value="NZ_JAMPKK010000011.1"/>
</dbReference>
<comment type="caution">
    <text evidence="2">The sequence shown here is derived from an EMBL/GenBank/DDBJ whole genome shotgun (WGS) entry which is preliminary data.</text>
</comment>
<sequence>MKVVHITPTYFDDSSIIGGGERYTTELASFMAEVVDTTLVSFSSKRQSYCQDNLKIEIYPVNYFIHDNKVNPLTFRYLASIWDADVVHIHHINTLISDLGCLTASWLGKRVFVTDYGGGGDFVINHKMPVFRGYCNAIAYSRFGFNFLPAELQKKGVLIKGGMNTERFYPDISLEKQKKILYVGRILPHKGINYLIEAFRLLNLPDYKLTILGRVYNEEFYEDLKKLAVGLPVEFVHDADDRRLLHEYRTAIATVLPSVHTNCYGGYTPVPELMGFTLLESQACGTPAICTDAGAMSEFVDDGRTGFVVKQNSGEAIATALRQIISLSPSEYLEYQNRCYEWIKTLTWSTVVKKHLELYSKSL</sequence>
<dbReference type="InterPro" id="IPR050194">
    <property type="entry name" value="Glycosyltransferase_grp1"/>
</dbReference>
<dbReference type="Gene3D" id="3.40.50.2000">
    <property type="entry name" value="Glycogen Phosphorylase B"/>
    <property type="match status" value="2"/>
</dbReference>
<protein>
    <submittedName>
        <fullName evidence="2">Glycosyltransferase family 4 protein</fullName>
    </submittedName>
</protein>
<proteinExistence type="predicted"/>
<dbReference type="CDD" id="cd03801">
    <property type="entry name" value="GT4_PimA-like"/>
    <property type="match status" value="1"/>
</dbReference>
<name>A0ABV0JLF4_9CYAN</name>
<dbReference type="InterPro" id="IPR001296">
    <property type="entry name" value="Glyco_trans_1"/>
</dbReference>
<dbReference type="EMBL" id="JAMPKK010000011">
    <property type="protein sequence ID" value="MEP0864271.1"/>
    <property type="molecule type" value="Genomic_DNA"/>
</dbReference>
<reference evidence="2 3" key="1">
    <citation type="submission" date="2022-04" db="EMBL/GenBank/DDBJ databases">
        <title>Positive selection, recombination, and allopatry shape intraspecific diversity of widespread and dominant cyanobacteria.</title>
        <authorList>
            <person name="Wei J."/>
            <person name="Shu W."/>
            <person name="Hu C."/>
        </authorList>
    </citation>
    <scope>NUCLEOTIDE SEQUENCE [LARGE SCALE GENOMIC DNA]</scope>
    <source>
        <strain evidence="2 3">GB2-A5</strain>
    </source>
</reference>
<evidence type="ECO:0000259" key="1">
    <source>
        <dbReference type="Pfam" id="PF00534"/>
    </source>
</evidence>
<evidence type="ECO:0000313" key="3">
    <source>
        <dbReference type="Proteomes" id="UP001442494"/>
    </source>
</evidence>
<organism evidence="2 3">
    <name type="scientific">Funiculus sociatus GB2-A5</name>
    <dbReference type="NCBI Taxonomy" id="2933946"/>
    <lineage>
        <taxon>Bacteria</taxon>
        <taxon>Bacillati</taxon>
        <taxon>Cyanobacteriota</taxon>
        <taxon>Cyanophyceae</taxon>
        <taxon>Coleofasciculales</taxon>
        <taxon>Coleofasciculaceae</taxon>
        <taxon>Funiculus</taxon>
    </lineage>
</organism>
<dbReference type="PANTHER" id="PTHR45947:SF3">
    <property type="entry name" value="SULFOQUINOVOSYL TRANSFERASE SQD2"/>
    <property type="match status" value="1"/>
</dbReference>